<reference evidence="4" key="2">
    <citation type="submission" date="2023-01" db="EMBL/GenBank/DDBJ databases">
        <title>Human gut microbiome strain richness.</title>
        <authorList>
            <person name="Chen-Liaw A."/>
        </authorList>
    </citation>
    <scope>NUCLEOTIDE SEQUENCE</scope>
    <source>
        <strain evidence="4">B1_m1001713B170214d0_201011</strain>
    </source>
</reference>
<dbReference type="AlphaFoldDB" id="A0A6N2Y9V1"/>
<keyword evidence="3" id="KW-0732">Signal</keyword>
<dbReference type="Gene3D" id="2.10.270.10">
    <property type="entry name" value="Cholin Binding"/>
    <property type="match status" value="1"/>
</dbReference>
<dbReference type="Proteomes" id="UP001300871">
    <property type="component" value="Unassembled WGS sequence"/>
</dbReference>
<evidence type="ECO:0000256" key="3">
    <source>
        <dbReference type="SAM" id="SignalP"/>
    </source>
</evidence>
<dbReference type="SUPFAM" id="SSF69360">
    <property type="entry name" value="Cell wall binding repeat"/>
    <property type="match status" value="1"/>
</dbReference>
<sequence>MRNTIRNSKGTDIKSIRTWVLALAAAGMAISGPFPALAEEDRTPVEEVSLDVESAIEVRDTGSDVSVTTDSDECYVSNVDVTNEPNGEWKHKDKPKVQVSLEAERDYYFKSGFTKRKIKLTGSGGDVTSVRRKSDEELIVTITLDALKADDNDYDLDTEDAEWNEFSAVGEWGDSEDAAYYELRLYRNEKFVTTIRPVKETHYDFSKYIDSAGSYRFEVRGLYNSSRKGEWQESDIFEVTAEKAAEIQTAAAYKQSGSGPAAGTWKNDAVGWWYCNSDGSYVKNNWQQIDGKWYFFDENGYRKTGWVSWKEQWYFLNENGEMLTNSVTPDGKYVGEDGVLAAQG</sequence>
<dbReference type="EMBL" id="CACRUA010000001">
    <property type="protein sequence ID" value="VYT62540.1"/>
    <property type="molecule type" value="Genomic_DNA"/>
</dbReference>
<reference evidence="5" key="1">
    <citation type="submission" date="2019-11" db="EMBL/GenBank/DDBJ databases">
        <authorList>
            <person name="Feng L."/>
        </authorList>
    </citation>
    <scope>NUCLEOTIDE SEQUENCE</scope>
    <source>
        <strain evidence="5">CsymbiosumLFYP84</strain>
    </source>
</reference>
<dbReference type="RefSeq" id="WP_243133653.1">
    <property type="nucleotide sequence ID" value="NZ_CACRUA010000001.1"/>
</dbReference>
<evidence type="ECO:0000313" key="4">
    <source>
        <dbReference type="EMBL" id="MDB2002785.1"/>
    </source>
</evidence>
<proteinExistence type="predicted"/>
<evidence type="ECO:0000256" key="1">
    <source>
        <dbReference type="ARBA" id="ARBA00022737"/>
    </source>
</evidence>
<dbReference type="EMBL" id="JAQLGM010000092">
    <property type="protein sequence ID" value="MDB2002785.1"/>
    <property type="molecule type" value="Genomic_DNA"/>
</dbReference>
<keyword evidence="5" id="KW-0378">Hydrolase</keyword>
<dbReference type="InterPro" id="IPR018337">
    <property type="entry name" value="Cell_wall/Cho-bd_repeat"/>
</dbReference>
<evidence type="ECO:0000256" key="2">
    <source>
        <dbReference type="PROSITE-ProRule" id="PRU00591"/>
    </source>
</evidence>
<gene>
    <name evidence="5" type="primary">lytA_1</name>
    <name evidence="5" type="ORF">CSLFYP84_00054</name>
    <name evidence="4" type="ORF">PM006_21505</name>
</gene>
<accession>A0A6N2Y9V1</accession>
<feature type="chain" id="PRO_5044425991" evidence="3">
    <location>
        <begin position="39"/>
        <end position="344"/>
    </location>
</feature>
<dbReference type="PROSITE" id="PS51170">
    <property type="entry name" value="CW"/>
    <property type="match status" value="2"/>
</dbReference>
<feature type="repeat" description="Cell wall-binding" evidence="2">
    <location>
        <begin position="283"/>
        <end position="302"/>
    </location>
</feature>
<keyword evidence="1" id="KW-0677">Repeat</keyword>
<protein>
    <submittedName>
        <fullName evidence="5">Autolysin</fullName>
        <ecNumber evidence="5">3.5.1.28</ecNumber>
    </submittedName>
</protein>
<feature type="repeat" description="Cell wall-binding" evidence="2">
    <location>
        <begin position="303"/>
        <end position="322"/>
    </location>
</feature>
<dbReference type="EC" id="3.5.1.28" evidence="5"/>
<evidence type="ECO:0000313" key="5">
    <source>
        <dbReference type="EMBL" id="VYT62540.1"/>
    </source>
</evidence>
<feature type="signal peptide" evidence="3">
    <location>
        <begin position="1"/>
        <end position="38"/>
    </location>
</feature>
<dbReference type="Pfam" id="PF19127">
    <property type="entry name" value="Choline_bind_3"/>
    <property type="match status" value="1"/>
</dbReference>
<dbReference type="GO" id="GO:0008745">
    <property type="term" value="F:N-acetylmuramoyl-L-alanine amidase activity"/>
    <property type="evidence" value="ECO:0007669"/>
    <property type="project" value="UniProtKB-EC"/>
</dbReference>
<name>A0A6N2Y9V1_CLOSY</name>
<organism evidence="5">
    <name type="scientific">Clostridium symbiosum</name>
    <name type="common">Bacteroides symbiosus</name>
    <dbReference type="NCBI Taxonomy" id="1512"/>
    <lineage>
        <taxon>Bacteria</taxon>
        <taxon>Bacillati</taxon>
        <taxon>Bacillota</taxon>
        <taxon>Clostridia</taxon>
        <taxon>Lachnospirales</taxon>
        <taxon>Lachnospiraceae</taxon>
        <taxon>Otoolea</taxon>
    </lineage>
</organism>
<dbReference type="GeneID" id="57966923"/>